<reference evidence="1 2" key="1">
    <citation type="submission" date="2019-07" db="EMBL/GenBank/DDBJ databases">
        <authorList>
            <person name="Cremers G."/>
        </authorList>
    </citation>
    <scope>NUCLEOTIDE SEQUENCE [LARGE SCALE GENOMIC DNA]</scope>
</reference>
<proteinExistence type="predicted"/>
<dbReference type="NCBIfam" id="TIGR03831">
    <property type="entry name" value="YgiT_finger"/>
    <property type="match status" value="1"/>
</dbReference>
<dbReference type="CDD" id="cd12870">
    <property type="entry name" value="MqsA"/>
    <property type="match status" value="1"/>
</dbReference>
<evidence type="ECO:0000313" key="1">
    <source>
        <dbReference type="EMBL" id="VUZ85427.1"/>
    </source>
</evidence>
<name>A0A564ZKP3_9BACT</name>
<accession>A0A564ZKP3</accession>
<dbReference type="EMBL" id="CABIKM010000026">
    <property type="protein sequence ID" value="VUZ85427.1"/>
    <property type="molecule type" value="Genomic_DNA"/>
</dbReference>
<evidence type="ECO:0000313" key="2">
    <source>
        <dbReference type="Proteomes" id="UP000334340"/>
    </source>
</evidence>
<sequence length="73" mass="8278">MKCHICDGEVKGATSDMPFKLEANRIVIFKNLPVLQCDQCGEYLLEDAVMKRVEEMLDRIDASAELEIVRYAA</sequence>
<dbReference type="AlphaFoldDB" id="A0A564ZKP3"/>
<protein>
    <recommendedName>
        <fullName evidence="3">YgiT-type zinc finger domain protein</fullName>
    </recommendedName>
</protein>
<gene>
    <name evidence="1" type="ORF">MELA_01811</name>
</gene>
<evidence type="ECO:0008006" key="3">
    <source>
        <dbReference type="Google" id="ProtNLM"/>
    </source>
</evidence>
<dbReference type="InterPro" id="IPR022453">
    <property type="entry name" value="Znf_MqsA-type"/>
</dbReference>
<dbReference type="Gene3D" id="3.10.20.860">
    <property type="match status" value="1"/>
</dbReference>
<organism evidence="1 2">
    <name type="scientific">Candidatus Methylomirabilis lanthanidiphila</name>
    <dbReference type="NCBI Taxonomy" id="2211376"/>
    <lineage>
        <taxon>Bacteria</taxon>
        <taxon>Candidatus Methylomirabilota</taxon>
        <taxon>Candidatus Methylomirabilia</taxon>
        <taxon>Candidatus Methylomirabilales</taxon>
        <taxon>Candidatus Methylomirabilaceae</taxon>
        <taxon>Candidatus Methylomirabilis</taxon>
    </lineage>
</organism>
<dbReference type="Proteomes" id="UP000334340">
    <property type="component" value="Unassembled WGS sequence"/>
</dbReference>
<keyword evidence="2" id="KW-1185">Reference proteome</keyword>